<dbReference type="AlphaFoldDB" id="A0A3M0CSU7"/>
<keyword evidence="3" id="KW-1185">Reference proteome</keyword>
<keyword evidence="2" id="KW-0378">Hydrolase</keyword>
<dbReference type="InParanoid" id="A0A3M0CSU7"/>
<evidence type="ECO:0000313" key="3">
    <source>
        <dbReference type="Proteomes" id="UP000271227"/>
    </source>
</evidence>
<dbReference type="InterPro" id="IPR041516">
    <property type="entry name" value="LACTB2_WH"/>
</dbReference>
<evidence type="ECO:0000313" key="2">
    <source>
        <dbReference type="EMBL" id="RMB11975.1"/>
    </source>
</evidence>
<evidence type="ECO:0000259" key="1">
    <source>
        <dbReference type="SMART" id="SM00849"/>
    </source>
</evidence>
<dbReference type="PANTHER" id="PTHR23131:SF0">
    <property type="entry name" value="ENDORIBONUCLEASE LACTB2"/>
    <property type="match status" value="1"/>
</dbReference>
<protein>
    <submittedName>
        <fullName evidence="2">Glyoxylase-like metal-dependent hydrolase (Beta-lactamase superfamily II)</fullName>
    </submittedName>
</protein>
<dbReference type="OrthoDB" id="9788263at2"/>
<dbReference type="Pfam" id="PF17778">
    <property type="entry name" value="WHD_BLACT"/>
    <property type="match status" value="1"/>
</dbReference>
<dbReference type="SUPFAM" id="SSF56281">
    <property type="entry name" value="Metallo-hydrolase/oxidoreductase"/>
    <property type="match status" value="1"/>
</dbReference>
<dbReference type="Gene3D" id="1.10.10.10">
    <property type="entry name" value="Winged helix-like DNA-binding domain superfamily/Winged helix DNA-binding domain"/>
    <property type="match status" value="1"/>
</dbReference>
<dbReference type="InterPro" id="IPR001279">
    <property type="entry name" value="Metallo-B-lactamas"/>
</dbReference>
<dbReference type="RefSeq" id="WP_121937195.1">
    <property type="nucleotide sequence ID" value="NZ_REFR01000009.1"/>
</dbReference>
<dbReference type="InterPro" id="IPR036866">
    <property type="entry name" value="RibonucZ/Hydroxyglut_hydro"/>
</dbReference>
<comment type="caution">
    <text evidence="2">The sequence shown here is derived from an EMBL/GenBank/DDBJ whole genome shotgun (WGS) entry which is preliminary data.</text>
</comment>
<dbReference type="GO" id="GO:0016787">
    <property type="term" value="F:hydrolase activity"/>
    <property type="evidence" value="ECO:0007669"/>
    <property type="project" value="UniProtKB-KW"/>
</dbReference>
<dbReference type="Pfam" id="PF00753">
    <property type="entry name" value="Lactamase_B"/>
    <property type="match status" value="1"/>
</dbReference>
<gene>
    <name evidence="2" type="ORF">BXY39_0463</name>
</gene>
<dbReference type="EMBL" id="REFR01000009">
    <property type="protein sequence ID" value="RMB11975.1"/>
    <property type="molecule type" value="Genomic_DNA"/>
</dbReference>
<organism evidence="2 3">
    <name type="scientific">Eilatimonas milleporae</name>
    <dbReference type="NCBI Taxonomy" id="911205"/>
    <lineage>
        <taxon>Bacteria</taxon>
        <taxon>Pseudomonadati</taxon>
        <taxon>Pseudomonadota</taxon>
        <taxon>Alphaproteobacteria</taxon>
        <taxon>Kordiimonadales</taxon>
        <taxon>Kordiimonadaceae</taxon>
        <taxon>Eilatimonas</taxon>
    </lineage>
</organism>
<proteinExistence type="predicted"/>
<dbReference type="Gene3D" id="3.60.15.10">
    <property type="entry name" value="Ribonuclease Z/Hydroxyacylglutathione hydrolase-like"/>
    <property type="match status" value="1"/>
</dbReference>
<dbReference type="CDD" id="cd16278">
    <property type="entry name" value="metallo-hydrolase-like_MBL-fold"/>
    <property type="match status" value="1"/>
</dbReference>
<dbReference type="PANTHER" id="PTHR23131">
    <property type="entry name" value="ENDORIBONUCLEASE LACTB2"/>
    <property type="match status" value="1"/>
</dbReference>
<sequence length="328" mass="34318">MSIPFRPDPEPVTGVLQQRTPLVARVLCGNPGPFTYTGTGTHLVGRNSLAVIDPGPDDPAHGTALLAAIGGRPVSHILVTHTHSDHSPLSRWLGERTGAPVLAFGPHGTGRKSGIPGMDTAVTVEAGADTGFRPDGRLSDGDTVAGDGWRLDVVHTPGHTANHLCFHLVEENLLFTGDHVMGWSTSVIAPPDGDMRDYMASLDRLIALAPATLVPTHGAMIEDPLPFLHALKAHRQAREDQIIAQLAAGRDTIPPMVDVLYTDIPEAVKPAAALSILAHMAALVDDGRVAVTAPETGARTGPKSDGTADAAGGMSALSARYRLLDGPR</sequence>
<dbReference type="InterPro" id="IPR050662">
    <property type="entry name" value="Sec-metab_biosynth-thioest"/>
</dbReference>
<name>A0A3M0CSU7_9PROT</name>
<accession>A0A3M0CSU7</accession>
<feature type="domain" description="Metallo-beta-lactamase" evidence="1">
    <location>
        <begin position="37"/>
        <end position="217"/>
    </location>
</feature>
<dbReference type="Proteomes" id="UP000271227">
    <property type="component" value="Unassembled WGS sequence"/>
</dbReference>
<reference evidence="2 3" key="1">
    <citation type="submission" date="2018-10" db="EMBL/GenBank/DDBJ databases">
        <title>Genomic Encyclopedia of Archaeal and Bacterial Type Strains, Phase II (KMG-II): from individual species to whole genera.</title>
        <authorList>
            <person name="Goeker M."/>
        </authorList>
    </citation>
    <scope>NUCLEOTIDE SEQUENCE [LARGE SCALE GENOMIC DNA]</scope>
    <source>
        <strain evidence="2 3">DSM 25217</strain>
    </source>
</reference>
<dbReference type="InterPro" id="IPR036388">
    <property type="entry name" value="WH-like_DNA-bd_sf"/>
</dbReference>
<dbReference type="SMART" id="SM00849">
    <property type="entry name" value="Lactamase_B"/>
    <property type="match status" value="1"/>
</dbReference>